<dbReference type="AlphaFoldDB" id="A0A844FJY2"/>
<dbReference type="InterPro" id="IPR007730">
    <property type="entry name" value="SPOR-like_dom"/>
</dbReference>
<dbReference type="GO" id="GO:0030288">
    <property type="term" value="C:outer membrane-bounded periplasmic space"/>
    <property type="evidence" value="ECO:0007669"/>
    <property type="project" value="TreeGrafter"/>
</dbReference>
<dbReference type="GO" id="GO:0008745">
    <property type="term" value="F:N-acetylmuramoyl-L-alanine amidase activity"/>
    <property type="evidence" value="ECO:0007669"/>
    <property type="project" value="InterPro"/>
</dbReference>
<dbReference type="GO" id="GO:0009253">
    <property type="term" value="P:peptidoglycan catabolic process"/>
    <property type="evidence" value="ECO:0007669"/>
    <property type="project" value="InterPro"/>
</dbReference>
<name>A0A844FJY2_9FIRM</name>
<gene>
    <name evidence="3" type="ORF">FYJ27_11880</name>
</gene>
<dbReference type="Proteomes" id="UP000462760">
    <property type="component" value="Unassembled WGS sequence"/>
</dbReference>
<reference evidence="3 4" key="1">
    <citation type="submission" date="2019-08" db="EMBL/GenBank/DDBJ databases">
        <title>In-depth cultivation of the pig gut microbiome towards novel bacterial diversity and tailored functional studies.</title>
        <authorList>
            <person name="Wylensek D."/>
            <person name="Hitch T.C.A."/>
            <person name="Clavel T."/>
        </authorList>
    </citation>
    <scope>NUCLEOTIDE SEQUENCE [LARGE SCALE GENOMIC DNA]</scope>
    <source>
        <strain evidence="3 4">Med78-601-WT-4W-RMD-3</strain>
    </source>
</reference>
<protein>
    <submittedName>
        <fullName evidence="3">N-acetylmuramoyl-L-alanine amidase</fullName>
    </submittedName>
</protein>
<dbReference type="InterPro" id="IPR036680">
    <property type="entry name" value="SPOR-like_sf"/>
</dbReference>
<evidence type="ECO:0000313" key="3">
    <source>
        <dbReference type="EMBL" id="MSS44394.1"/>
    </source>
</evidence>
<dbReference type="InterPro" id="IPR002508">
    <property type="entry name" value="MurNAc-LAA_cat"/>
</dbReference>
<dbReference type="PANTHER" id="PTHR30404:SF0">
    <property type="entry name" value="N-ACETYLMURAMOYL-L-ALANINE AMIDASE AMIC"/>
    <property type="match status" value="1"/>
</dbReference>
<dbReference type="Pfam" id="PF05036">
    <property type="entry name" value="SPOR"/>
    <property type="match status" value="1"/>
</dbReference>
<proteinExistence type="predicted"/>
<dbReference type="SMART" id="SM00646">
    <property type="entry name" value="Ami_3"/>
    <property type="match status" value="1"/>
</dbReference>
<dbReference type="GO" id="GO:0042834">
    <property type="term" value="F:peptidoglycan binding"/>
    <property type="evidence" value="ECO:0007669"/>
    <property type="project" value="InterPro"/>
</dbReference>
<evidence type="ECO:0000256" key="1">
    <source>
        <dbReference type="ARBA" id="ARBA00022801"/>
    </source>
</evidence>
<dbReference type="Gene3D" id="3.40.630.40">
    <property type="entry name" value="Zn-dependent exopeptidases"/>
    <property type="match status" value="1"/>
</dbReference>
<dbReference type="PANTHER" id="PTHR30404">
    <property type="entry name" value="N-ACETYLMURAMOYL-L-ALANINE AMIDASE"/>
    <property type="match status" value="1"/>
</dbReference>
<feature type="domain" description="SPOR" evidence="2">
    <location>
        <begin position="179"/>
        <end position="252"/>
    </location>
</feature>
<evidence type="ECO:0000259" key="2">
    <source>
        <dbReference type="PROSITE" id="PS51724"/>
    </source>
</evidence>
<dbReference type="Gene3D" id="3.30.70.1070">
    <property type="entry name" value="Sporulation related repeat"/>
    <property type="match status" value="1"/>
</dbReference>
<comment type="caution">
    <text evidence="3">The sequence shown here is derived from an EMBL/GenBank/DDBJ whole genome shotgun (WGS) entry which is preliminary data.</text>
</comment>
<keyword evidence="1" id="KW-0378">Hydrolase</keyword>
<dbReference type="SUPFAM" id="SSF110997">
    <property type="entry name" value="Sporulation related repeat"/>
    <property type="match status" value="1"/>
</dbReference>
<accession>A0A844FJY2</accession>
<organism evidence="3 4">
    <name type="scientific">Anaerosalibacter bizertensis</name>
    <dbReference type="NCBI Taxonomy" id="932217"/>
    <lineage>
        <taxon>Bacteria</taxon>
        <taxon>Bacillati</taxon>
        <taxon>Bacillota</taxon>
        <taxon>Tissierellia</taxon>
        <taxon>Tissierellales</taxon>
        <taxon>Sporanaerobacteraceae</taxon>
        <taxon>Anaerosalibacter</taxon>
    </lineage>
</organism>
<evidence type="ECO:0000313" key="4">
    <source>
        <dbReference type="Proteomes" id="UP000462760"/>
    </source>
</evidence>
<sequence>MSVFLDAGHGGKDPGAEGNGLNEKDIALSIALKTGEILKNHNIDVKYSRTTDVFVELADRASMANNANSDIFVSFHCNSFTDSSAKGTETYHYPGSAEGAKLAKSIQDSIIKNGVYNGDRGVKENTYLVLKQTKMPAALVEMAFISNSQDANILKNRQNEMANAIAMGILDYLEIPYNETSEGLYRVQTGAFSQRENAQNLVDELKAKGYEAMIVEKGGIYKVQVGAFSQRGNADKLAEQLKADGFEAIVVR</sequence>
<dbReference type="InterPro" id="IPR050695">
    <property type="entry name" value="N-acetylmuramoyl_amidase_3"/>
</dbReference>
<dbReference type="PROSITE" id="PS51724">
    <property type="entry name" value="SPOR"/>
    <property type="match status" value="1"/>
</dbReference>
<dbReference type="Pfam" id="PF01520">
    <property type="entry name" value="Amidase_3"/>
    <property type="match status" value="1"/>
</dbReference>
<dbReference type="CDD" id="cd02696">
    <property type="entry name" value="MurNAc-LAA"/>
    <property type="match status" value="1"/>
</dbReference>
<dbReference type="EMBL" id="VULR01000025">
    <property type="protein sequence ID" value="MSS44394.1"/>
    <property type="molecule type" value="Genomic_DNA"/>
</dbReference>
<dbReference type="SUPFAM" id="SSF53187">
    <property type="entry name" value="Zn-dependent exopeptidases"/>
    <property type="match status" value="1"/>
</dbReference>